<organism evidence="3 4">
    <name type="scientific">Salix udensis</name>
    <dbReference type="NCBI Taxonomy" id="889485"/>
    <lineage>
        <taxon>Eukaryota</taxon>
        <taxon>Viridiplantae</taxon>
        <taxon>Streptophyta</taxon>
        <taxon>Embryophyta</taxon>
        <taxon>Tracheophyta</taxon>
        <taxon>Spermatophyta</taxon>
        <taxon>Magnoliopsida</taxon>
        <taxon>eudicotyledons</taxon>
        <taxon>Gunneridae</taxon>
        <taxon>Pentapetalae</taxon>
        <taxon>rosids</taxon>
        <taxon>fabids</taxon>
        <taxon>Malpighiales</taxon>
        <taxon>Salicaceae</taxon>
        <taxon>Saliceae</taxon>
        <taxon>Salix</taxon>
    </lineage>
</organism>
<dbReference type="GO" id="GO:0003700">
    <property type="term" value="F:DNA-binding transcription factor activity"/>
    <property type="evidence" value="ECO:0007669"/>
    <property type="project" value="InterPro"/>
</dbReference>
<keyword evidence="4" id="KW-1185">Reference proteome</keyword>
<evidence type="ECO:0000313" key="3">
    <source>
        <dbReference type="EMBL" id="KAJ6405363.1"/>
    </source>
</evidence>
<reference evidence="3 4" key="1">
    <citation type="journal article" date="2023" name="Int. J. Mol. Sci.">
        <title>De Novo Assembly and Annotation of 11 Diverse Shrub Willow (Salix) Genomes Reveals Novel Gene Organization in Sex-Linked Regions.</title>
        <authorList>
            <person name="Hyden B."/>
            <person name="Feng K."/>
            <person name="Yates T.B."/>
            <person name="Jawdy S."/>
            <person name="Cereghino C."/>
            <person name="Smart L.B."/>
            <person name="Muchero W."/>
        </authorList>
    </citation>
    <scope>NUCLEOTIDE SEQUENCE [LARGE SCALE GENOMIC DNA]</scope>
    <source>
        <tissue evidence="3">Shoot tip</tissue>
    </source>
</reference>
<feature type="coiled-coil region" evidence="1">
    <location>
        <begin position="30"/>
        <end position="64"/>
    </location>
</feature>
<accession>A0AAD6JIF5</accession>
<dbReference type="Proteomes" id="UP001162972">
    <property type="component" value="Chromosome 2"/>
</dbReference>
<evidence type="ECO:0000256" key="1">
    <source>
        <dbReference type="SAM" id="Coils"/>
    </source>
</evidence>
<dbReference type="Pfam" id="PF01486">
    <property type="entry name" value="K-box"/>
    <property type="match status" value="1"/>
</dbReference>
<proteinExistence type="predicted"/>
<dbReference type="AlphaFoldDB" id="A0AAD6JIF5"/>
<gene>
    <name evidence="3" type="ORF">OIU84_013343</name>
</gene>
<dbReference type="GO" id="GO:0005634">
    <property type="term" value="C:nucleus"/>
    <property type="evidence" value="ECO:0007669"/>
    <property type="project" value="InterPro"/>
</dbReference>
<name>A0AAD6JIF5_9ROSI</name>
<sequence length="246" mass="28288">MVNEVKLTNKAESNSRVVDLLDKYHKQSGKRLWDAKHEHLSNEIDRIKKENDSLQIELRHLKGQDILSLPHKELMAIEEALDTGLAAVRKKQMEFHSMLEQNEKILDEEFKHLQFVLQQQEMAMEENAMEMENAYHQQRVRDYNSQVPFTFRVLPIQPNLQERIHGGSGICGFGFDSNESSALENWHVTSSVAIHDNWGICGFGFDSNELSALENWHLTSSVAMVVQEYVVLALIQTSRALLKTDT</sequence>
<protein>
    <recommendedName>
        <fullName evidence="2">K-box domain-containing protein</fullName>
    </recommendedName>
</protein>
<dbReference type="PROSITE" id="PS51297">
    <property type="entry name" value="K_BOX"/>
    <property type="match status" value="1"/>
</dbReference>
<feature type="domain" description="K-box" evidence="2">
    <location>
        <begin position="37"/>
        <end position="123"/>
    </location>
</feature>
<keyword evidence="1" id="KW-0175">Coiled coil</keyword>
<evidence type="ECO:0000259" key="2">
    <source>
        <dbReference type="PROSITE" id="PS51297"/>
    </source>
</evidence>
<evidence type="ECO:0000313" key="4">
    <source>
        <dbReference type="Proteomes" id="UP001162972"/>
    </source>
</evidence>
<comment type="caution">
    <text evidence="3">The sequence shown here is derived from an EMBL/GenBank/DDBJ whole genome shotgun (WGS) entry which is preliminary data.</text>
</comment>
<dbReference type="EMBL" id="JAPFFJ010000017">
    <property type="protein sequence ID" value="KAJ6405363.1"/>
    <property type="molecule type" value="Genomic_DNA"/>
</dbReference>
<dbReference type="InterPro" id="IPR002487">
    <property type="entry name" value="TF_Kbox"/>
</dbReference>